<feature type="domain" description="Acyl-CoA dehydrogenase/oxidase N-terminal" evidence="9">
    <location>
        <begin position="37"/>
        <end position="154"/>
    </location>
</feature>
<dbReference type="PANTHER" id="PTHR42803:SF1">
    <property type="entry name" value="BROAD-SPECIFICITY LINEAR ACYL-COA DEHYDROGENASE FADE5"/>
    <property type="match status" value="1"/>
</dbReference>
<dbReference type="InterPro" id="IPR046373">
    <property type="entry name" value="Acyl-CoA_Oxase/DH_mid-dom_sf"/>
</dbReference>
<evidence type="ECO:0000256" key="3">
    <source>
        <dbReference type="ARBA" id="ARBA00022630"/>
    </source>
</evidence>
<dbReference type="Proteomes" id="UP001549110">
    <property type="component" value="Unassembled WGS sequence"/>
</dbReference>
<evidence type="ECO:0000256" key="1">
    <source>
        <dbReference type="ARBA" id="ARBA00001974"/>
    </source>
</evidence>
<dbReference type="Pfam" id="PF02770">
    <property type="entry name" value="Acyl-CoA_dh_M"/>
    <property type="match status" value="1"/>
</dbReference>
<dbReference type="Gene3D" id="2.40.110.10">
    <property type="entry name" value="Butyryl-CoA Dehydrogenase, subunit A, domain 2"/>
    <property type="match status" value="1"/>
</dbReference>
<dbReference type="RefSeq" id="WP_331932273.1">
    <property type="nucleotide sequence ID" value="NZ_JBEPLU010000001.1"/>
</dbReference>
<proteinExistence type="inferred from homology"/>
<accession>A0ABV2EFH4</accession>
<sequence>MSFRAPIRDLALALKIAGHPALIGQSFSELDEDTVAAVLQAAGAFTQEELAPLNRVGDQVGAKYANGKVTAAPGFADAYRAFVAGGWNSLSADPEYGGQGLTKAMELAVFEMVHASNMAFGLCPMLTQGAIEALHLHGTERQKQLVLPRLVSGEWTGTMNLTEPQAGSDLAAITTRAEPDGQGGYRLTGQKIFITWGDHDAAENICHLVLARLPDAPPGVKGISLFLAPKYLIDDAGQPGAANDLRPASIEHKLGIHGSPTCVMLFEGARAELVGELNNGLAHMFVMMNAARLQVGVQGVAIAERAFQQALAFSQERRQGRAVWSAEYPAPLFGHPDVRRSLMLMKAKIEAARGICMTTGVLADRARLAPSEAERNAARARQELLTPIAKAWSTDIGVEVASLGVQIHGGMGFIEETGAAQYYRDARIAPIYEGANGIQAIDLIGRKVGMENGAVMDALCADVHATIEELRGDAELKSVAERLEAGVRALERATDWVIENKGPNALAAATPYLELAGDVIGGWMLARQAQATAGAADDWSRSKAALARLYAGQVLAGAPGLADGLMDGAADLEAVTFEALEA</sequence>
<dbReference type="InterPro" id="IPR006091">
    <property type="entry name" value="Acyl-CoA_Oxase/DH_mid-dom"/>
</dbReference>
<organism evidence="11 12">
    <name type="scientific">Phenylobacterium koreense</name>
    <dbReference type="NCBI Taxonomy" id="266125"/>
    <lineage>
        <taxon>Bacteria</taxon>
        <taxon>Pseudomonadati</taxon>
        <taxon>Pseudomonadota</taxon>
        <taxon>Alphaproteobacteria</taxon>
        <taxon>Caulobacterales</taxon>
        <taxon>Caulobacteraceae</taxon>
        <taxon>Phenylobacterium</taxon>
    </lineage>
</organism>
<evidence type="ECO:0000313" key="12">
    <source>
        <dbReference type="Proteomes" id="UP001549110"/>
    </source>
</evidence>
<keyword evidence="5 6" id="KW-0560">Oxidoreductase</keyword>
<name>A0ABV2EFH4_9CAUL</name>
<comment type="similarity">
    <text evidence="2 6">Belongs to the acyl-CoA dehydrogenase family.</text>
</comment>
<keyword evidence="4 6" id="KW-0274">FAD</keyword>
<comment type="caution">
    <text evidence="11">The sequence shown here is derived from an EMBL/GenBank/DDBJ whole genome shotgun (WGS) entry which is preliminary data.</text>
</comment>
<dbReference type="InterPro" id="IPR013786">
    <property type="entry name" value="AcylCoA_DH/ox_N"/>
</dbReference>
<feature type="domain" description="Acyl-CoA oxidase/dehydrogenase middle" evidence="8">
    <location>
        <begin position="159"/>
        <end position="267"/>
    </location>
</feature>
<evidence type="ECO:0000256" key="6">
    <source>
        <dbReference type="RuleBase" id="RU362125"/>
    </source>
</evidence>
<dbReference type="Gene3D" id="1.20.140.10">
    <property type="entry name" value="Butyryl-CoA Dehydrogenase, subunit A, domain 3"/>
    <property type="match status" value="1"/>
</dbReference>
<dbReference type="InterPro" id="IPR009100">
    <property type="entry name" value="AcylCoA_DH/oxidase_NM_dom_sf"/>
</dbReference>
<dbReference type="InterPro" id="IPR037069">
    <property type="entry name" value="AcylCoA_DH/ox_N_sf"/>
</dbReference>
<evidence type="ECO:0000256" key="4">
    <source>
        <dbReference type="ARBA" id="ARBA00022827"/>
    </source>
</evidence>
<evidence type="ECO:0000259" key="8">
    <source>
        <dbReference type="Pfam" id="PF02770"/>
    </source>
</evidence>
<evidence type="ECO:0000259" key="9">
    <source>
        <dbReference type="Pfam" id="PF02771"/>
    </source>
</evidence>
<evidence type="ECO:0000256" key="2">
    <source>
        <dbReference type="ARBA" id="ARBA00009347"/>
    </source>
</evidence>
<dbReference type="EMBL" id="JBEPLU010000001">
    <property type="protein sequence ID" value="MET3525779.1"/>
    <property type="molecule type" value="Genomic_DNA"/>
</dbReference>
<evidence type="ECO:0000259" key="10">
    <source>
        <dbReference type="Pfam" id="PF12806"/>
    </source>
</evidence>
<gene>
    <name evidence="11" type="ORF">ABID41_000874</name>
</gene>
<keyword evidence="12" id="KW-1185">Reference proteome</keyword>
<dbReference type="InterPro" id="IPR036250">
    <property type="entry name" value="AcylCo_DH-like_C"/>
</dbReference>
<dbReference type="InterPro" id="IPR009075">
    <property type="entry name" value="AcylCo_DH/oxidase_C"/>
</dbReference>
<evidence type="ECO:0000313" key="11">
    <source>
        <dbReference type="EMBL" id="MET3525779.1"/>
    </source>
</evidence>
<feature type="domain" description="Acetyl-CoA dehydrogenase-like C-terminal" evidence="10">
    <location>
        <begin position="460"/>
        <end position="573"/>
    </location>
</feature>
<dbReference type="InterPro" id="IPR052166">
    <property type="entry name" value="Diverse_Acyl-CoA_DH"/>
</dbReference>
<dbReference type="PANTHER" id="PTHR42803">
    <property type="entry name" value="ACYL-COA DEHYDROGENASE"/>
    <property type="match status" value="1"/>
</dbReference>
<dbReference type="Gene3D" id="1.10.540.10">
    <property type="entry name" value="Acyl-CoA dehydrogenase/oxidase, N-terminal domain"/>
    <property type="match status" value="1"/>
</dbReference>
<protein>
    <submittedName>
        <fullName evidence="11">Alkylation response protein AidB-like acyl-CoA dehydrogenase</fullName>
    </submittedName>
</protein>
<keyword evidence="3 6" id="KW-0285">Flavoprotein</keyword>
<reference evidence="11 12" key="1">
    <citation type="submission" date="2024-06" db="EMBL/GenBank/DDBJ databases">
        <title>Genomic Encyclopedia of Type Strains, Phase IV (KMG-IV): sequencing the most valuable type-strain genomes for metagenomic binning, comparative biology and taxonomic classification.</title>
        <authorList>
            <person name="Goeker M."/>
        </authorList>
    </citation>
    <scope>NUCLEOTIDE SEQUENCE [LARGE SCALE GENOMIC DNA]</scope>
    <source>
        <strain evidence="11 12">DSM 17809</strain>
    </source>
</reference>
<feature type="domain" description="Acyl-CoA dehydrogenase/oxidase C-terminal" evidence="7">
    <location>
        <begin position="278"/>
        <end position="445"/>
    </location>
</feature>
<dbReference type="Pfam" id="PF02771">
    <property type="entry name" value="Acyl-CoA_dh_N"/>
    <property type="match status" value="1"/>
</dbReference>
<dbReference type="Pfam" id="PF12806">
    <property type="entry name" value="Acyl-CoA_dh_C"/>
    <property type="match status" value="1"/>
</dbReference>
<evidence type="ECO:0000259" key="7">
    <source>
        <dbReference type="Pfam" id="PF00441"/>
    </source>
</evidence>
<comment type="cofactor">
    <cofactor evidence="1 6">
        <name>FAD</name>
        <dbReference type="ChEBI" id="CHEBI:57692"/>
    </cofactor>
</comment>
<dbReference type="SUPFAM" id="SSF47203">
    <property type="entry name" value="Acyl-CoA dehydrogenase C-terminal domain-like"/>
    <property type="match status" value="1"/>
</dbReference>
<evidence type="ECO:0000256" key="5">
    <source>
        <dbReference type="ARBA" id="ARBA00023002"/>
    </source>
</evidence>
<dbReference type="InterPro" id="IPR025878">
    <property type="entry name" value="Acyl-CoA_dh-like_C_dom"/>
</dbReference>
<dbReference type="Pfam" id="PF00441">
    <property type="entry name" value="Acyl-CoA_dh_1"/>
    <property type="match status" value="1"/>
</dbReference>
<dbReference type="SUPFAM" id="SSF56645">
    <property type="entry name" value="Acyl-CoA dehydrogenase NM domain-like"/>
    <property type="match status" value="1"/>
</dbReference>